<proteinExistence type="predicted"/>
<evidence type="ECO:0000313" key="2">
    <source>
        <dbReference type="Proteomes" id="UP000183832"/>
    </source>
</evidence>
<accession>A0A1J1I0B8</accession>
<dbReference type="EMBL" id="CVRI01000036">
    <property type="protein sequence ID" value="CRK93028.1"/>
    <property type="molecule type" value="Genomic_DNA"/>
</dbReference>
<dbReference type="Proteomes" id="UP000183832">
    <property type="component" value="Unassembled WGS sequence"/>
</dbReference>
<sequence length="60" mass="7057">MELCICTMFLGSTDPKQIIVFDSILNYNSLILFCLTHILTKSSIRRYLIWLKDKFIEVTI</sequence>
<keyword evidence="2" id="KW-1185">Reference proteome</keyword>
<protein>
    <submittedName>
        <fullName evidence="1">CLUMA_CG006709, isoform A</fullName>
    </submittedName>
</protein>
<reference evidence="1 2" key="1">
    <citation type="submission" date="2015-04" db="EMBL/GenBank/DDBJ databases">
        <authorList>
            <person name="Syromyatnikov M.Y."/>
            <person name="Popov V.N."/>
        </authorList>
    </citation>
    <scope>NUCLEOTIDE SEQUENCE [LARGE SCALE GENOMIC DNA]</scope>
</reference>
<name>A0A1J1I0B8_9DIPT</name>
<organism evidence="1 2">
    <name type="scientific">Clunio marinus</name>
    <dbReference type="NCBI Taxonomy" id="568069"/>
    <lineage>
        <taxon>Eukaryota</taxon>
        <taxon>Metazoa</taxon>
        <taxon>Ecdysozoa</taxon>
        <taxon>Arthropoda</taxon>
        <taxon>Hexapoda</taxon>
        <taxon>Insecta</taxon>
        <taxon>Pterygota</taxon>
        <taxon>Neoptera</taxon>
        <taxon>Endopterygota</taxon>
        <taxon>Diptera</taxon>
        <taxon>Nematocera</taxon>
        <taxon>Chironomoidea</taxon>
        <taxon>Chironomidae</taxon>
        <taxon>Clunio</taxon>
    </lineage>
</organism>
<evidence type="ECO:0000313" key="1">
    <source>
        <dbReference type="EMBL" id="CRK93028.1"/>
    </source>
</evidence>
<gene>
    <name evidence="1" type="ORF">CLUMA_CG006709</name>
</gene>
<dbReference type="AlphaFoldDB" id="A0A1J1I0B8"/>